<dbReference type="AlphaFoldDB" id="A0A438EL58"/>
<reference evidence="1 2" key="1">
    <citation type="journal article" date="2018" name="PLoS Genet.">
        <title>Population sequencing reveals clonal diversity and ancestral inbreeding in the grapevine cultivar Chardonnay.</title>
        <authorList>
            <person name="Roach M.J."/>
            <person name="Johnson D.L."/>
            <person name="Bohlmann J."/>
            <person name="van Vuuren H.J."/>
            <person name="Jones S.J."/>
            <person name="Pretorius I.S."/>
            <person name="Schmidt S.A."/>
            <person name="Borneman A.R."/>
        </authorList>
    </citation>
    <scope>NUCLEOTIDE SEQUENCE [LARGE SCALE GENOMIC DNA]</scope>
    <source>
        <strain evidence="2">cv. Chardonnay</strain>
        <tissue evidence="1">Leaf</tissue>
    </source>
</reference>
<proteinExistence type="predicted"/>
<evidence type="ECO:0000313" key="1">
    <source>
        <dbReference type="EMBL" id="RVW48463.1"/>
    </source>
</evidence>
<protein>
    <submittedName>
        <fullName evidence="1">Uncharacterized protein</fullName>
    </submittedName>
</protein>
<evidence type="ECO:0000313" key="2">
    <source>
        <dbReference type="Proteomes" id="UP000288805"/>
    </source>
</evidence>
<organism evidence="1 2">
    <name type="scientific">Vitis vinifera</name>
    <name type="common">Grape</name>
    <dbReference type="NCBI Taxonomy" id="29760"/>
    <lineage>
        <taxon>Eukaryota</taxon>
        <taxon>Viridiplantae</taxon>
        <taxon>Streptophyta</taxon>
        <taxon>Embryophyta</taxon>
        <taxon>Tracheophyta</taxon>
        <taxon>Spermatophyta</taxon>
        <taxon>Magnoliopsida</taxon>
        <taxon>eudicotyledons</taxon>
        <taxon>Gunneridae</taxon>
        <taxon>Pentapetalae</taxon>
        <taxon>rosids</taxon>
        <taxon>Vitales</taxon>
        <taxon>Vitaceae</taxon>
        <taxon>Viteae</taxon>
        <taxon>Vitis</taxon>
    </lineage>
</organism>
<comment type="caution">
    <text evidence="1">The sequence shown here is derived from an EMBL/GenBank/DDBJ whole genome shotgun (WGS) entry which is preliminary data.</text>
</comment>
<dbReference type="Proteomes" id="UP000288805">
    <property type="component" value="Unassembled WGS sequence"/>
</dbReference>
<accession>A0A438EL58</accession>
<sequence length="63" mass="6878">MEALSSILNRAKEGSFISGFSSGGRGGVRIEVSHLLFVDDILSFAMSHRRKWSTWGGFSCGLK</sequence>
<dbReference type="EMBL" id="QGNW01001253">
    <property type="protein sequence ID" value="RVW48463.1"/>
    <property type="molecule type" value="Genomic_DNA"/>
</dbReference>
<name>A0A438EL58_VITVI</name>
<gene>
    <name evidence="1" type="ORF">CK203_088292</name>
</gene>